<reference evidence="3" key="1">
    <citation type="journal article" date="2019" name="Int. J. Syst. Evol. Microbiol.">
        <title>The Global Catalogue of Microorganisms (GCM) 10K type strain sequencing project: providing services to taxonomists for standard genome sequencing and annotation.</title>
        <authorList>
            <consortium name="The Broad Institute Genomics Platform"/>
            <consortium name="The Broad Institute Genome Sequencing Center for Infectious Disease"/>
            <person name="Wu L."/>
            <person name="Ma J."/>
        </authorList>
    </citation>
    <scope>NUCLEOTIDE SEQUENCE [LARGE SCALE GENOMIC DNA]</scope>
    <source>
        <strain evidence="3">CGMCC 4.1469</strain>
    </source>
</reference>
<feature type="domain" description="SseB protein N-terminal" evidence="1">
    <location>
        <begin position="86"/>
        <end position="183"/>
    </location>
</feature>
<comment type="caution">
    <text evidence="2">The sequence shown here is derived from an EMBL/GenBank/DDBJ whole genome shotgun (WGS) entry which is preliminary data.</text>
</comment>
<evidence type="ECO:0000313" key="2">
    <source>
        <dbReference type="EMBL" id="MFC5887803.1"/>
    </source>
</evidence>
<dbReference type="EMBL" id="JBHSOD010000031">
    <property type="protein sequence ID" value="MFC5887803.1"/>
    <property type="molecule type" value="Genomic_DNA"/>
</dbReference>
<protein>
    <submittedName>
        <fullName evidence="2">Type VII secretion system-associated protein</fullName>
    </submittedName>
</protein>
<accession>A0ABW1F1T4</accession>
<evidence type="ECO:0000313" key="3">
    <source>
        <dbReference type="Proteomes" id="UP001596067"/>
    </source>
</evidence>
<dbReference type="Pfam" id="PF07179">
    <property type="entry name" value="SseB"/>
    <property type="match status" value="1"/>
</dbReference>
<keyword evidence="3" id="KW-1185">Reference proteome</keyword>
<evidence type="ECO:0000259" key="1">
    <source>
        <dbReference type="Pfam" id="PF07179"/>
    </source>
</evidence>
<dbReference type="InterPro" id="IPR047659">
    <property type="entry name" value="T7SS_assoc"/>
</dbReference>
<organism evidence="2 3">
    <name type="scientific">Kitasatospora aburaviensis</name>
    <dbReference type="NCBI Taxonomy" id="67265"/>
    <lineage>
        <taxon>Bacteria</taxon>
        <taxon>Bacillati</taxon>
        <taxon>Actinomycetota</taxon>
        <taxon>Actinomycetes</taxon>
        <taxon>Kitasatosporales</taxon>
        <taxon>Streptomycetaceae</taxon>
        <taxon>Kitasatospora</taxon>
    </lineage>
</organism>
<dbReference type="RefSeq" id="WP_313767096.1">
    <property type="nucleotide sequence ID" value="NZ_BAAAVH010000020.1"/>
</dbReference>
<proteinExistence type="predicted"/>
<dbReference type="InterPro" id="IPR009839">
    <property type="entry name" value="SseB_N"/>
</dbReference>
<name>A0ABW1F1T4_9ACTN</name>
<sequence length="185" mass="20123">MTKPSDGPADPPVTDALRAEARRRRGGWIYSIDPAFDPNGEVPNHAVIGGWQVDANGALVRFLHNPNYRPSPQSRGWARPETEAEEALQWAATGYWGEERLKAALLDAELLVFAEPGPMNLHVVPGPDGRSVLEACTSERHLPGHWPGFSRITGRRLAELTRGLDLRVNPGATPSVTLPLDDLAG</sequence>
<gene>
    <name evidence="2" type="ORF">ACFP0N_22825</name>
</gene>
<dbReference type="Proteomes" id="UP001596067">
    <property type="component" value="Unassembled WGS sequence"/>
</dbReference>
<dbReference type="NCBIfam" id="NF033532">
    <property type="entry name" value="lone7para_assoc"/>
    <property type="match status" value="1"/>
</dbReference>